<comment type="caution">
    <text evidence="3">The sequence shown here is derived from an EMBL/GenBank/DDBJ whole genome shotgun (WGS) entry which is preliminary data.</text>
</comment>
<evidence type="ECO:0000313" key="4">
    <source>
        <dbReference type="EMBL" id="CAL6023541.1"/>
    </source>
</evidence>
<proteinExistence type="predicted"/>
<dbReference type="SUPFAM" id="SSF52058">
    <property type="entry name" value="L domain-like"/>
    <property type="match status" value="1"/>
</dbReference>
<dbReference type="InterPro" id="IPR050836">
    <property type="entry name" value="SDS22/Internalin_LRR"/>
</dbReference>
<dbReference type="InterPro" id="IPR003591">
    <property type="entry name" value="Leu-rich_rpt_typical-subtyp"/>
</dbReference>
<dbReference type="PANTHER" id="PTHR46652">
    <property type="entry name" value="LEUCINE-RICH REPEAT AND IQ DOMAIN-CONTAINING PROTEIN 1-RELATED"/>
    <property type="match status" value="1"/>
</dbReference>
<dbReference type="Pfam" id="PF12799">
    <property type="entry name" value="LRR_4"/>
    <property type="match status" value="2"/>
</dbReference>
<dbReference type="EMBL" id="CAXDID020000093">
    <property type="protein sequence ID" value="CAL6023541.1"/>
    <property type="molecule type" value="Genomic_DNA"/>
</dbReference>
<evidence type="ECO:0008006" key="6">
    <source>
        <dbReference type="Google" id="ProtNLM"/>
    </source>
</evidence>
<dbReference type="InterPro" id="IPR001611">
    <property type="entry name" value="Leu-rich_rpt"/>
</dbReference>
<protein>
    <recommendedName>
        <fullName evidence="6">Leucine rich repeat protein</fullName>
    </recommendedName>
</protein>
<organism evidence="3">
    <name type="scientific">Hexamita inflata</name>
    <dbReference type="NCBI Taxonomy" id="28002"/>
    <lineage>
        <taxon>Eukaryota</taxon>
        <taxon>Metamonada</taxon>
        <taxon>Diplomonadida</taxon>
        <taxon>Hexamitidae</taxon>
        <taxon>Hexamitinae</taxon>
        <taxon>Hexamita</taxon>
    </lineage>
</organism>
<reference evidence="3" key="1">
    <citation type="submission" date="2023-06" db="EMBL/GenBank/DDBJ databases">
        <authorList>
            <person name="Kurt Z."/>
        </authorList>
    </citation>
    <scope>NUCLEOTIDE SEQUENCE</scope>
</reference>
<name>A0AA86NQU8_9EUKA</name>
<dbReference type="SMART" id="SM00365">
    <property type="entry name" value="LRR_SD22"/>
    <property type="match status" value="5"/>
</dbReference>
<sequence>MQPYQIIRSKEDLLSHLNSSQKLEIRNLQQMERYLEMNVPSEVWEDASNKNLLSFSKELVQETEEFIFFGRGIQYFHLVSFLTNLTELDLQNNKISDISSISKLKNLKKLYLSYNYIEDISTLKSLLNLTHLFLSSNKLTSYKLALPNLVELSLSGNKLQDTSGLQHSPKLERLNLSETETTDLRTIPHQLFGLKELQLSSNNITEISYLSNIVDLQSLNLGINKYMQKVKKF</sequence>
<dbReference type="InterPro" id="IPR025875">
    <property type="entry name" value="Leu-rich_rpt_4"/>
</dbReference>
<dbReference type="SMART" id="SM00369">
    <property type="entry name" value="LRR_TYP"/>
    <property type="match status" value="4"/>
</dbReference>
<keyword evidence="5" id="KW-1185">Reference proteome</keyword>
<dbReference type="PANTHER" id="PTHR46652:SF3">
    <property type="entry name" value="LEUCINE-RICH REPEAT-CONTAINING PROTEIN 9"/>
    <property type="match status" value="1"/>
</dbReference>
<dbReference type="AlphaFoldDB" id="A0AA86NQU8"/>
<dbReference type="PROSITE" id="PS51450">
    <property type="entry name" value="LRR"/>
    <property type="match status" value="4"/>
</dbReference>
<dbReference type="InterPro" id="IPR032675">
    <property type="entry name" value="LRR_dom_sf"/>
</dbReference>
<keyword evidence="1" id="KW-0433">Leucine-rich repeat</keyword>
<evidence type="ECO:0000313" key="5">
    <source>
        <dbReference type="Proteomes" id="UP001642409"/>
    </source>
</evidence>
<evidence type="ECO:0000256" key="1">
    <source>
        <dbReference type="ARBA" id="ARBA00022614"/>
    </source>
</evidence>
<accession>A0AA86NQU8</accession>
<dbReference type="EMBL" id="CATOUU010000302">
    <property type="protein sequence ID" value="CAI9924173.1"/>
    <property type="molecule type" value="Genomic_DNA"/>
</dbReference>
<dbReference type="Gene3D" id="3.80.10.10">
    <property type="entry name" value="Ribonuclease Inhibitor"/>
    <property type="match status" value="1"/>
</dbReference>
<dbReference type="Proteomes" id="UP001642409">
    <property type="component" value="Unassembled WGS sequence"/>
</dbReference>
<keyword evidence="2" id="KW-0677">Repeat</keyword>
<evidence type="ECO:0000313" key="3">
    <source>
        <dbReference type="EMBL" id="CAI9924173.1"/>
    </source>
</evidence>
<dbReference type="PRINTS" id="PR00019">
    <property type="entry name" value="LEURICHRPT"/>
</dbReference>
<reference evidence="4 5" key="2">
    <citation type="submission" date="2024-07" db="EMBL/GenBank/DDBJ databases">
        <authorList>
            <person name="Akdeniz Z."/>
        </authorList>
    </citation>
    <scope>NUCLEOTIDE SEQUENCE [LARGE SCALE GENOMIC DNA]</scope>
</reference>
<evidence type="ECO:0000256" key="2">
    <source>
        <dbReference type="ARBA" id="ARBA00022737"/>
    </source>
</evidence>
<gene>
    <name evidence="3" type="ORF">HINF_LOCUS11818</name>
    <name evidence="4" type="ORF">HINF_LOCUS29186</name>
</gene>